<protein>
    <submittedName>
        <fullName evidence="1">Uncharacterized protein</fullName>
    </submittedName>
</protein>
<proteinExistence type="predicted"/>
<sequence length="279" mass="30559">MEPNSSFLAAREVSRTPNRTMLQSFPSIAGDIDLPRRRPRTAIIDRSAEKFAVAAAIMGTCTCTHAQQVCPRCRRRAKDEVVLCLEARRIGVICSTYRKVDIPGETCPECAGRAVRRHTSQNSPYLSGWLPQSAADANNARGTGHRRQSLGQALGLAAKESLSNMRNYMKKPERVPSPGAGTLTAAAWRATHKDVDVFATTRYESAVAPRDKVIIRGRTVLDCEALSNASRSTIWFPPIDQTHTGPSHDDDDITQVQTAVDKHLILSRSGEGLKRAAAR</sequence>
<evidence type="ECO:0000313" key="1">
    <source>
        <dbReference type="EMBL" id="KAJ6446859.1"/>
    </source>
</evidence>
<comment type="caution">
    <text evidence="1">The sequence shown here is derived from an EMBL/GenBank/DDBJ whole genome shotgun (WGS) entry which is preliminary data.</text>
</comment>
<keyword evidence="2" id="KW-1185">Reference proteome</keyword>
<dbReference type="AlphaFoldDB" id="A0AB34G618"/>
<evidence type="ECO:0000313" key="2">
    <source>
        <dbReference type="Proteomes" id="UP001163105"/>
    </source>
</evidence>
<gene>
    <name evidence="1" type="ORF">O9K51_01632</name>
</gene>
<name>A0AB34G618_9HYPO</name>
<dbReference type="Proteomes" id="UP001163105">
    <property type="component" value="Unassembled WGS sequence"/>
</dbReference>
<accession>A0AB34G618</accession>
<reference evidence="1" key="1">
    <citation type="submission" date="2023-01" db="EMBL/GenBank/DDBJ databases">
        <title>The growth and conidiation of Purpureocillium lavendulum are regulated by nitrogen source and histone H3K14 acetylation.</title>
        <authorList>
            <person name="Tang P."/>
            <person name="Han J."/>
            <person name="Zhang C."/>
            <person name="Tang P."/>
            <person name="Qi F."/>
            <person name="Zhang K."/>
            <person name="Liang L."/>
        </authorList>
    </citation>
    <scope>NUCLEOTIDE SEQUENCE</scope>
    <source>
        <strain evidence="1">YMF1.00683</strain>
    </source>
</reference>
<organism evidence="1 2">
    <name type="scientific">Purpureocillium lavendulum</name>
    <dbReference type="NCBI Taxonomy" id="1247861"/>
    <lineage>
        <taxon>Eukaryota</taxon>
        <taxon>Fungi</taxon>
        <taxon>Dikarya</taxon>
        <taxon>Ascomycota</taxon>
        <taxon>Pezizomycotina</taxon>
        <taxon>Sordariomycetes</taxon>
        <taxon>Hypocreomycetidae</taxon>
        <taxon>Hypocreales</taxon>
        <taxon>Ophiocordycipitaceae</taxon>
        <taxon>Purpureocillium</taxon>
    </lineage>
</organism>
<dbReference type="EMBL" id="JAQHRD010000001">
    <property type="protein sequence ID" value="KAJ6446859.1"/>
    <property type="molecule type" value="Genomic_DNA"/>
</dbReference>